<organism evidence="3 5">
    <name type="scientific">Macrostomum lignano</name>
    <dbReference type="NCBI Taxonomy" id="282301"/>
    <lineage>
        <taxon>Eukaryota</taxon>
        <taxon>Metazoa</taxon>
        <taxon>Spiralia</taxon>
        <taxon>Lophotrochozoa</taxon>
        <taxon>Platyhelminthes</taxon>
        <taxon>Rhabditophora</taxon>
        <taxon>Macrostomorpha</taxon>
        <taxon>Macrostomida</taxon>
        <taxon>Macrostomidae</taxon>
        <taxon>Macrostomum</taxon>
    </lineage>
</organism>
<keyword evidence="2" id="KW-0472">Membrane</keyword>
<protein>
    <submittedName>
        <fullName evidence="3">Uncharacterized protein</fullName>
    </submittedName>
</protein>
<keyword evidence="2" id="KW-0812">Transmembrane</keyword>
<gene>
    <name evidence="4" type="ORF">BOX15_Mlig004645g1</name>
    <name evidence="3" type="ORF">BOX15_Mlig020055g2</name>
</gene>
<dbReference type="Proteomes" id="UP000215902">
    <property type="component" value="Unassembled WGS sequence"/>
</dbReference>
<accession>A0A267DM34</accession>
<evidence type="ECO:0000256" key="2">
    <source>
        <dbReference type="SAM" id="Phobius"/>
    </source>
</evidence>
<keyword evidence="2" id="KW-1133">Transmembrane helix</keyword>
<dbReference type="AlphaFoldDB" id="A0A267DM34"/>
<feature type="transmembrane region" description="Helical" evidence="2">
    <location>
        <begin position="64"/>
        <end position="89"/>
    </location>
</feature>
<evidence type="ECO:0000313" key="4">
    <source>
        <dbReference type="EMBL" id="PAA83103.1"/>
    </source>
</evidence>
<keyword evidence="5" id="KW-1185">Reference proteome</keyword>
<evidence type="ECO:0000313" key="3">
    <source>
        <dbReference type="EMBL" id="PAA49599.1"/>
    </source>
</evidence>
<comment type="caution">
    <text evidence="3">The sequence shown here is derived from an EMBL/GenBank/DDBJ whole genome shotgun (WGS) entry which is preliminary data.</text>
</comment>
<sequence>MPKSATLGSWRTHGGGGSDQPSGSNAWDRTQICNPYDQLQVEDVNNADTIAGDKNQTKPLQWSIIFINMASLSIAAYILTSGVIQLITLQLGICLCSVTFAENDASEKVTWLVASCLVSGPLRLLVSVCVGRPAYNRRIWPSPSRHRSYLEQLSTVALVPDVDVSSRDMSVLDREQLVAGTIHPAFYYRTLLIAWQEGLLSLLWILLHLVRLVEINRRFPAEQAKNLVRRDELLEQLFASAGSNYTSVPLKEVVEILGMPNRPELVSVMRSRETLSKIASHTCELAAETAASVFLLEDVFILCILILVLLILPMVSRMLAFYRR</sequence>
<reference evidence="3 5" key="1">
    <citation type="submission" date="2017-06" db="EMBL/GenBank/DDBJ databases">
        <title>A platform for efficient transgenesis in Macrostomum lignano, a flatworm model organism for stem cell research.</title>
        <authorList>
            <person name="Berezikov E."/>
        </authorList>
    </citation>
    <scope>NUCLEOTIDE SEQUENCE [LARGE SCALE GENOMIC DNA]</scope>
    <source>
        <strain evidence="3">DV1</strain>
        <tissue evidence="3">Whole organism</tissue>
    </source>
</reference>
<proteinExistence type="predicted"/>
<dbReference type="EMBL" id="NIVC01000433">
    <property type="protein sequence ID" value="PAA83103.1"/>
    <property type="molecule type" value="Genomic_DNA"/>
</dbReference>
<evidence type="ECO:0000313" key="5">
    <source>
        <dbReference type="Proteomes" id="UP000215902"/>
    </source>
</evidence>
<feature type="region of interest" description="Disordered" evidence="1">
    <location>
        <begin position="1"/>
        <end position="24"/>
    </location>
</feature>
<dbReference type="EMBL" id="NIVC01003835">
    <property type="protein sequence ID" value="PAA49599.1"/>
    <property type="molecule type" value="Genomic_DNA"/>
</dbReference>
<evidence type="ECO:0000256" key="1">
    <source>
        <dbReference type="SAM" id="MobiDB-lite"/>
    </source>
</evidence>
<feature type="transmembrane region" description="Helical" evidence="2">
    <location>
        <begin position="299"/>
        <end position="320"/>
    </location>
</feature>
<name>A0A267DM34_9PLAT</name>